<dbReference type="EMBL" id="PHHE01000001">
    <property type="protein sequence ID" value="PKA72621.1"/>
    <property type="molecule type" value="Genomic_DNA"/>
</dbReference>
<comment type="caution">
    <text evidence="1">The sequence shown here is derived from an EMBL/GenBank/DDBJ whole genome shotgun (WGS) entry which is preliminary data.</text>
</comment>
<accession>A0ABX4Q750</accession>
<gene>
    <name evidence="1" type="ORF">ATI02_5694</name>
</gene>
<proteinExistence type="predicted"/>
<protein>
    <submittedName>
        <fullName evidence="1">Uncharacterized protein</fullName>
    </submittedName>
</protein>
<keyword evidence="2" id="KW-1185">Reference proteome</keyword>
<dbReference type="Proteomes" id="UP000232455">
    <property type="component" value="Unassembled WGS sequence"/>
</dbReference>
<organism evidence="1 2">
    <name type="scientific">Pseudomonas baetica</name>
    <dbReference type="NCBI Taxonomy" id="674054"/>
    <lineage>
        <taxon>Bacteria</taxon>
        <taxon>Pseudomonadati</taxon>
        <taxon>Pseudomonadota</taxon>
        <taxon>Gammaproteobacteria</taxon>
        <taxon>Pseudomonadales</taxon>
        <taxon>Pseudomonadaceae</taxon>
        <taxon>Pseudomonas</taxon>
    </lineage>
</organism>
<name>A0ABX4Q750_9PSED</name>
<sequence length="8" mass="974">MRCGRHNT</sequence>
<evidence type="ECO:0000313" key="1">
    <source>
        <dbReference type="EMBL" id="PKA72621.1"/>
    </source>
</evidence>
<evidence type="ECO:0000313" key="2">
    <source>
        <dbReference type="Proteomes" id="UP000232455"/>
    </source>
</evidence>
<reference evidence="1 2" key="1">
    <citation type="submission" date="2017-11" db="EMBL/GenBank/DDBJ databases">
        <title>Genome sequencing of a diverse group of Pseudomonas species.</title>
        <authorList>
            <person name="Loper J."/>
        </authorList>
    </citation>
    <scope>NUCLEOTIDE SEQUENCE [LARGE SCALE GENOMIC DNA]</scope>
    <source>
        <strain evidence="1 2">LMG 25716</strain>
    </source>
</reference>